<gene>
    <name evidence="1" type="ORF">DHETER_LOCUS14113</name>
</gene>
<dbReference type="EMBL" id="CAJVPU010041712">
    <property type="protein sequence ID" value="CAG8742131.1"/>
    <property type="molecule type" value="Genomic_DNA"/>
</dbReference>
<keyword evidence="2" id="KW-1185">Reference proteome</keyword>
<evidence type="ECO:0000313" key="2">
    <source>
        <dbReference type="Proteomes" id="UP000789702"/>
    </source>
</evidence>
<name>A0ACA9Q9E7_9GLOM</name>
<protein>
    <submittedName>
        <fullName evidence="1">2261_t:CDS:1</fullName>
    </submittedName>
</protein>
<organism evidence="1 2">
    <name type="scientific">Dentiscutata heterogama</name>
    <dbReference type="NCBI Taxonomy" id="1316150"/>
    <lineage>
        <taxon>Eukaryota</taxon>
        <taxon>Fungi</taxon>
        <taxon>Fungi incertae sedis</taxon>
        <taxon>Mucoromycota</taxon>
        <taxon>Glomeromycotina</taxon>
        <taxon>Glomeromycetes</taxon>
        <taxon>Diversisporales</taxon>
        <taxon>Gigasporaceae</taxon>
        <taxon>Dentiscutata</taxon>
    </lineage>
</organism>
<reference evidence="1" key="1">
    <citation type="submission" date="2021-06" db="EMBL/GenBank/DDBJ databases">
        <authorList>
            <person name="Kallberg Y."/>
            <person name="Tangrot J."/>
            <person name="Rosling A."/>
        </authorList>
    </citation>
    <scope>NUCLEOTIDE SEQUENCE</scope>
    <source>
        <strain evidence="1">IL203A</strain>
    </source>
</reference>
<feature type="non-terminal residue" evidence="1">
    <location>
        <position position="67"/>
    </location>
</feature>
<dbReference type="Proteomes" id="UP000789702">
    <property type="component" value="Unassembled WGS sequence"/>
</dbReference>
<sequence>YDKKKLPEYSNKLTTITNAHFVLNTIPNVYKLLELEESSRKLCDLREGLAHEHPSSFIESVSSRVLR</sequence>
<comment type="caution">
    <text evidence="1">The sequence shown here is derived from an EMBL/GenBank/DDBJ whole genome shotgun (WGS) entry which is preliminary data.</text>
</comment>
<accession>A0ACA9Q9E7</accession>
<evidence type="ECO:0000313" key="1">
    <source>
        <dbReference type="EMBL" id="CAG8742131.1"/>
    </source>
</evidence>
<proteinExistence type="predicted"/>
<feature type="non-terminal residue" evidence="1">
    <location>
        <position position="1"/>
    </location>
</feature>